<dbReference type="GO" id="GO:0009313">
    <property type="term" value="P:oligosaccharide catabolic process"/>
    <property type="evidence" value="ECO:0007669"/>
    <property type="project" value="TreeGrafter"/>
</dbReference>
<dbReference type="SMART" id="SM00872">
    <property type="entry name" value="Alpha-mann_mid"/>
    <property type="match status" value="1"/>
</dbReference>
<dbReference type="SUPFAM" id="SSF88688">
    <property type="entry name" value="Families 57/38 glycoside transferase middle domain"/>
    <property type="match status" value="1"/>
</dbReference>
<name>A0A0A2TE65_9BACI</name>
<feature type="domain" description="Glycoside hydrolase family 38 central" evidence="5">
    <location>
        <begin position="288"/>
        <end position="358"/>
    </location>
</feature>
<dbReference type="GO" id="GO:0004559">
    <property type="term" value="F:alpha-mannosidase activity"/>
    <property type="evidence" value="ECO:0007669"/>
    <property type="project" value="InterPro"/>
</dbReference>
<keyword evidence="7" id="KW-1185">Reference proteome</keyword>
<dbReference type="InterPro" id="IPR011682">
    <property type="entry name" value="Glyco_hydro_38_C"/>
</dbReference>
<dbReference type="OrthoDB" id="9764050at2"/>
<dbReference type="GO" id="GO:0046872">
    <property type="term" value="F:metal ion binding"/>
    <property type="evidence" value="ECO:0007669"/>
    <property type="project" value="UniProtKB-KW"/>
</dbReference>
<dbReference type="Proteomes" id="UP000030147">
    <property type="component" value="Unassembled WGS sequence"/>
</dbReference>
<accession>A0A0A2TE65</accession>
<dbReference type="GO" id="GO:0006013">
    <property type="term" value="P:mannose metabolic process"/>
    <property type="evidence" value="ECO:0007669"/>
    <property type="project" value="InterPro"/>
</dbReference>
<organism evidence="6 7">
    <name type="scientific">Pontibacillus yanchengensis Y32</name>
    <dbReference type="NCBI Taxonomy" id="1385514"/>
    <lineage>
        <taxon>Bacteria</taxon>
        <taxon>Bacillati</taxon>
        <taxon>Bacillota</taxon>
        <taxon>Bacilli</taxon>
        <taxon>Bacillales</taxon>
        <taxon>Bacillaceae</taxon>
        <taxon>Pontibacillus</taxon>
    </lineage>
</organism>
<evidence type="ECO:0000256" key="4">
    <source>
        <dbReference type="ARBA" id="ARBA00023295"/>
    </source>
</evidence>
<reference evidence="6 7" key="1">
    <citation type="journal article" date="2015" name="Stand. Genomic Sci.">
        <title>High quality draft genome sequence of the moderately halophilic bacterium Pontibacillus yanchengensis Y32(T) and comparison among Pontibacillus genomes.</title>
        <authorList>
            <person name="Huang J."/>
            <person name="Qiao Z.X."/>
            <person name="Tang J.W."/>
            <person name="Wang G."/>
        </authorList>
    </citation>
    <scope>NUCLEOTIDE SEQUENCE [LARGE SCALE GENOMIC DNA]</scope>
    <source>
        <strain evidence="6 7">Y32</strain>
    </source>
</reference>
<dbReference type="Gene3D" id="2.70.98.30">
    <property type="entry name" value="Golgi alpha-mannosidase II, domain 4"/>
    <property type="match status" value="1"/>
</dbReference>
<proteinExistence type="inferred from homology"/>
<dbReference type="Gene3D" id="3.20.110.10">
    <property type="entry name" value="Glycoside hydrolase 38, N terminal domain"/>
    <property type="match status" value="1"/>
</dbReference>
<dbReference type="eggNOG" id="COG0383">
    <property type="taxonomic scope" value="Bacteria"/>
</dbReference>
<dbReference type="InterPro" id="IPR028995">
    <property type="entry name" value="Glyco_hydro_57/38_cen_sf"/>
</dbReference>
<keyword evidence="2" id="KW-0479">Metal-binding</keyword>
<dbReference type="InterPro" id="IPR037094">
    <property type="entry name" value="Glyco_hydro_38_cen_sf"/>
</dbReference>
<dbReference type="InterPro" id="IPR027291">
    <property type="entry name" value="Glyco_hydro_38_N_sf"/>
</dbReference>
<gene>
    <name evidence="6" type="ORF">N782_01425</name>
</gene>
<evidence type="ECO:0000256" key="3">
    <source>
        <dbReference type="ARBA" id="ARBA00022801"/>
    </source>
</evidence>
<dbReference type="STRING" id="1385514.N782_01425"/>
<evidence type="ECO:0000256" key="2">
    <source>
        <dbReference type="ARBA" id="ARBA00022723"/>
    </source>
</evidence>
<dbReference type="Pfam" id="PF07748">
    <property type="entry name" value="Glyco_hydro_38C"/>
    <property type="match status" value="1"/>
</dbReference>
<dbReference type="SUPFAM" id="SSF74650">
    <property type="entry name" value="Galactose mutarotase-like"/>
    <property type="match status" value="1"/>
</dbReference>
<dbReference type="InterPro" id="IPR011013">
    <property type="entry name" value="Gal_mutarotase_sf_dom"/>
</dbReference>
<keyword evidence="4" id="KW-0326">Glycosidase</keyword>
<dbReference type="AlphaFoldDB" id="A0A0A2TE65"/>
<dbReference type="GO" id="GO:0030246">
    <property type="term" value="F:carbohydrate binding"/>
    <property type="evidence" value="ECO:0007669"/>
    <property type="project" value="InterPro"/>
</dbReference>
<dbReference type="SUPFAM" id="SSF88713">
    <property type="entry name" value="Glycoside hydrolase/deacetylase"/>
    <property type="match status" value="1"/>
</dbReference>
<comment type="similarity">
    <text evidence="1">Belongs to the glycosyl hydrolase 38 family.</text>
</comment>
<dbReference type="Gene3D" id="1.20.1270.50">
    <property type="entry name" value="Glycoside hydrolase family 38, central domain"/>
    <property type="match status" value="1"/>
</dbReference>
<dbReference type="RefSeq" id="WP_036816834.1">
    <property type="nucleotide sequence ID" value="NZ_AVBF01000008.1"/>
</dbReference>
<dbReference type="CDD" id="cd10815">
    <property type="entry name" value="GH38N_AMII_EcMngB_like"/>
    <property type="match status" value="1"/>
</dbReference>
<evidence type="ECO:0000313" key="6">
    <source>
        <dbReference type="EMBL" id="KGP73819.1"/>
    </source>
</evidence>
<keyword evidence="3" id="KW-0378">Hydrolase</keyword>
<protein>
    <submittedName>
        <fullName evidence="6">Alpha-mannosidase</fullName>
    </submittedName>
</protein>
<dbReference type="EMBL" id="AVBF01000008">
    <property type="protein sequence ID" value="KGP73819.1"/>
    <property type="molecule type" value="Genomic_DNA"/>
</dbReference>
<evidence type="ECO:0000313" key="7">
    <source>
        <dbReference type="Proteomes" id="UP000030147"/>
    </source>
</evidence>
<dbReference type="InterPro" id="IPR015341">
    <property type="entry name" value="Glyco_hydro_38_cen"/>
</dbReference>
<dbReference type="PANTHER" id="PTHR46017">
    <property type="entry name" value="ALPHA-MANNOSIDASE 2C1"/>
    <property type="match status" value="1"/>
</dbReference>
<dbReference type="InterPro" id="IPR011330">
    <property type="entry name" value="Glyco_hydro/deAcase_b/a-brl"/>
</dbReference>
<evidence type="ECO:0000259" key="5">
    <source>
        <dbReference type="SMART" id="SM00872"/>
    </source>
</evidence>
<evidence type="ECO:0000256" key="1">
    <source>
        <dbReference type="ARBA" id="ARBA00009792"/>
    </source>
</evidence>
<dbReference type="PANTHER" id="PTHR46017:SF2">
    <property type="entry name" value="MANNOSYLGLYCERATE HYDROLASE"/>
    <property type="match status" value="1"/>
</dbReference>
<comment type="caution">
    <text evidence="6">The sequence shown here is derived from an EMBL/GenBank/DDBJ whole genome shotgun (WGS) entry which is preliminary data.</text>
</comment>
<dbReference type="InterPro" id="IPR000602">
    <property type="entry name" value="Glyco_hydro_38_N"/>
</dbReference>
<sequence>MTSKKVYVVPHSHWDREWYFTIEDSNLLLAENMDYLLDVLETNPNYHSYVFDAQMSVIEEYLHVRPENRERLQTLIQNKRILVGPWYTQTDSLLVNTESIIRNLLYGTRMATSMGHSMNIGYLPDIFGQNAYLPSLFKGFGMEYSILQRGVYSDQLDQDLNFFWASPDGESIKTNLMMLGYGPGKFLTSEQQFYEEKLQPILDKLANMNQRTNNLLLPSGGDQVLVRDHFPETIEALNEKDNQHEYVLSDYETFMEETWHEGHSFDTTIPGELIGTERSRIHNTIRSQRYDIKQLNTIVENKILHQLEPLATIGMELGLRFPQERLDEMWKELFDVHAHDSIGGCNSDDTNHDVLMRLRKVDRMADGLLNLQKKQMTHAISNKLNQDNIFVAFNTKPTPYTGQIKATLFTDEPTFQLTTMDGALLDSTITKQDYLSGGKKVVVTAEGDKEVELPGYYRSELLIHVTELNPMGYNTFLVDENEGSVDALEETNDGTISNQTLRVDFHSNGTLSLTNKQSGQKITDMIQFENVADAGDSYDFSPLPEDQPIYIKSATLNATKKTSGVETMEVVHNAHVPGDLSERSEQVNSKTLTIHTTFELRASEGFVRVHHEIQNEVKDHRVRVLLKTPVTEPQESFADQGFSTVTRSAINPYLSNWKERGFKEAPVSIYPLEQFVGVENKATTFAAITSGIKEYEVLPYQDQLALTLFRSVGLLGKDNLAWRPGRASGINNKVVYTPDAQMQKHMTFDYAICFESKQIEDETLFEKTQQYNNHYVTYQKQSLNTFEERLDRFEIPYPVSELPSSFSLFQIEQPHVFMSVCKKSYEDEKPVVRLFNPSNELQQASVETDVYETTIRSNLYETDLEPIQQVSVPSKGYETIKLGRKGESR</sequence>
<dbReference type="Pfam" id="PF09261">
    <property type="entry name" value="Alpha-mann_mid"/>
    <property type="match status" value="1"/>
</dbReference>
<dbReference type="Pfam" id="PF01074">
    <property type="entry name" value="Glyco_hydro_38N"/>
    <property type="match status" value="1"/>
</dbReference>